<gene>
    <name evidence="2" type="ORF">WKW79_17035</name>
</gene>
<keyword evidence="1" id="KW-0472">Membrane</keyword>
<evidence type="ECO:0008006" key="4">
    <source>
        <dbReference type="Google" id="ProtNLM"/>
    </source>
</evidence>
<comment type="caution">
    <text evidence="2">The sequence shown here is derived from an EMBL/GenBank/DDBJ whole genome shotgun (WGS) entry which is preliminary data.</text>
</comment>
<evidence type="ECO:0000313" key="3">
    <source>
        <dbReference type="Proteomes" id="UP001367030"/>
    </source>
</evidence>
<organism evidence="2 3">
    <name type="scientific">Variovorax robiniae</name>
    <dbReference type="NCBI Taxonomy" id="1836199"/>
    <lineage>
        <taxon>Bacteria</taxon>
        <taxon>Pseudomonadati</taxon>
        <taxon>Pseudomonadota</taxon>
        <taxon>Betaproteobacteria</taxon>
        <taxon>Burkholderiales</taxon>
        <taxon>Comamonadaceae</taxon>
        <taxon>Variovorax</taxon>
    </lineage>
</organism>
<dbReference type="InterPro" id="IPR036259">
    <property type="entry name" value="MFS_trans_sf"/>
</dbReference>
<protein>
    <recommendedName>
        <fullName evidence="4">MFS transporter</fullName>
    </recommendedName>
</protein>
<keyword evidence="3" id="KW-1185">Reference proteome</keyword>
<name>A0ABU8X931_9BURK</name>
<dbReference type="SUPFAM" id="SSF103473">
    <property type="entry name" value="MFS general substrate transporter"/>
    <property type="match status" value="1"/>
</dbReference>
<feature type="transmembrane region" description="Helical" evidence="1">
    <location>
        <begin position="6"/>
        <end position="24"/>
    </location>
</feature>
<keyword evidence="1" id="KW-0812">Transmembrane</keyword>
<proteinExistence type="predicted"/>
<dbReference type="EMBL" id="JBBKZS010000006">
    <property type="protein sequence ID" value="MEJ8856288.1"/>
    <property type="molecule type" value="Genomic_DNA"/>
</dbReference>
<evidence type="ECO:0000256" key="1">
    <source>
        <dbReference type="SAM" id="Phobius"/>
    </source>
</evidence>
<accession>A0ABU8X931</accession>
<feature type="transmembrane region" description="Helical" evidence="1">
    <location>
        <begin position="36"/>
        <end position="58"/>
    </location>
</feature>
<keyword evidence="1" id="KW-1133">Transmembrane helix</keyword>
<feature type="transmembrane region" description="Helical" evidence="1">
    <location>
        <begin position="64"/>
        <end position="91"/>
    </location>
</feature>
<sequence>MAFLPWSSASLWPAVLAIAVWGATGWGIQGPQQYRLVNIAPTIAPVLLGLNTAATYLGVTTAGILGAIGVHLVGAHWLSLLSVGVFMLAIWTSHMAGREISGRRINVSSAVGA</sequence>
<evidence type="ECO:0000313" key="2">
    <source>
        <dbReference type="EMBL" id="MEJ8856288.1"/>
    </source>
</evidence>
<dbReference type="Proteomes" id="UP001367030">
    <property type="component" value="Unassembled WGS sequence"/>
</dbReference>
<dbReference type="RefSeq" id="WP_340336354.1">
    <property type="nucleotide sequence ID" value="NZ_JBBKZS010000006.1"/>
</dbReference>
<reference evidence="2 3" key="1">
    <citation type="submission" date="2024-03" db="EMBL/GenBank/DDBJ databases">
        <title>Novel species of the genus Variovorax.</title>
        <authorList>
            <person name="Liu Q."/>
            <person name="Xin Y.-H."/>
        </authorList>
    </citation>
    <scope>NUCLEOTIDE SEQUENCE [LARGE SCALE GENOMIC DNA]</scope>
    <source>
        <strain evidence="2 3">KACC 18901</strain>
    </source>
</reference>